<accession>G2ZWV9</accession>
<organism evidence="1">
    <name type="scientific">blood disease bacterium R229</name>
    <dbReference type="NCBI Taxonomy" id="741978"/>
    <lineage>
        <taxon>Bacteria</taxon>
        <taxon>Pseudomonadati</taxon>
        <taxon>Pseudomonadota</taxon>
        <taxon>Betaproteobacteria</taxon>
        <taxon>Burkholderiales</taxon>
        <taxon>Burkholderiaceae</taxon>
        <taxon>Ralstonia</taxon>
        <taxon>Ralstonia solanacearum species complex</taxon>
    </lineage>
</organism>
<reference evidence="1" key="2">
    <citation type="submission" date="2011-04" db="EMBL/GenBank/DDBJ databases">
        <authorList>
            <person name="Genoscope - CEA"/>
        </authorList>
    </citation>
    <scope>NUCLEOTIDE SEQUENCE</scope>
    <source>
        <strain evidence="1">R229</strain>
    </source>
</reference>
<name>G2ZWV9_9RALS</name>
<sequence length="27" mass="3092">MPLSQPKLANFARLIRQIQNLALNINN</sequence>
<dbReference type="EMBL" id="FR854082">
    <property type="protein sequence ID" value="CCA82842.1"/>
    <property type="molecule type" value="Genomic_DNA"/>
</dbReference>
<protein>
    <submittedName>
        <fullName evidence="1">Uncharacterized protein</fullName>
    </submittedName>
</protein>
<reference evidence="1" key="1">
    <citation type="journal article" date="2011" name="PLoS ONE">
        <title>Ralstonia syzygii, the Blood Disease Bacterium and some Asian R. solanacearum strains form a single genomic species despite divergent lifestyles.</title>
        <authorList>
            <person name="Remenant B."/>
            <person name="de Cambiaire J.C."/>
            <person name="Cellier G."/>
            <person name="Jacobs J.M."/>
            <person name="Mangenot S."/>
            <person name="Barbe V."/>
            <person name="Lajus A."/>
            <person name="Vallenet D."/>
            <person name="Medigue C."/>
            <person name="Fegan M."/>
            <person name="Allen C."/>
            <person name="Prior P."/>
        </authorList>
    </citation>
    <scope>NUCLEOTIDE SEQUENCE</scope>
    <source>
        <strain evidence="1">R229</strain>
    </source>
</reference>
<proteinExistence type="predicted"/>
<gene>
    <name evidence="1" type="ORF">BDB_mp60006</name>
</gene>
<dbReference type="AlphaFoldDB" id="G2ZWV9"/>
<evidence type="ECO:0000313" key="1">
    <source>
        <dbReference type="EMBL" id="CCA82842.1"/>
    </source>
</evidence>